<organism evidence="1 2">
    <name type="scientific">Rhizopus stolonifer</name>
    <name type="common">Rhizopus nigricans</name>
    <dbReference type="NCBI Taxonomy" id="4846"/>
    <lineage>
        <taxon>Eukaryota</taxon>
        <taxon>Fungi</taxon>
        <taxon>Fungi incertae sedis</taxon>
        <taxon>Mucoromycota</taxon>
        <taxon>Mucoromycotina</taxon>
        <taxon>Mucoromycetes</taxon>
        <taxon>Mucorales</taxon>
        <taxon>Mucorineae</taxon>
        <taxon>Rhizopodaceae</taxon>
        <taxon>Rhizopus</taxon>
    </lineage>
</organism>
<name>A0A367KDM6_RHIST</name>
<reference evidence="1 2" key="1">
    <citation type="journal article" date="2018" name="G3 (Bethesda)">
        <title>Phylogenetic and Phylogenomic Definition of Rhizopus Species.</title>
        <authorList>
            <person name="Gryganskyi A.P."/>
            <person name="Golan J."/>
            <person name="Dolatabadi S."/>
            <person name="Mondo S."/>
            <person name="Robb S."/>
            <person name="Idnurm A."/>
            <person name="Muszewska A."/>
            <person name="Steczkiewicz K."/>
            <person name="Masonjones S."/>
            <person name="Liao H.L."/>
            <person name="Gajdeczka M.T."/>
            <person name="Anike F."/>
            <person name="Vuek A."/>
            <person name="Anishchenko I.M."/>
            <person name="Voigt K."/>
            <person name="de Hoog G.S."/>
            <person name="Smith M.E."/>
            <person name="Heitman J."/>
            <person name="Vilgalys R."/>
            <person name="Stajich J.E."/>
        </authorList>
    </citation>
    <scope>NUCLEOTIDE SEQUENCE [LARGE SCALE GENOMIC DNA]</scope>
    <source>
        <strain evidence="1 2">LSU 92-RS-03</strain>
    </source>
</reference>
<proteinExistence type="predicted"/>
<evidence type="ECO:0008006" key="3">
    <source>
        <dbReference type="Google" id="ProtNLM"/>
    </source>
</evidence>
<gene>
    <name evidence="1" type="ORF">CU098_011990</name>
</gene>
<feature type="non-terminal residue" evidence="1">
    <location>
        <position position="1"/>
    </location>
</feature>
<keyword evidence="2" id="KW-1185">Reference proteome</keyword>
<dbReference type="EMBL" id="PJQM01001857">
    <property type="protein sequence ID" value="RCI00298.1"/>
    <property type="molecule type" value="Genomic_DNA"/>
</dbReference>
<evidence type="ECO:0000313" key="2">
    <source>
        <dbReference type="Proteomes" id="UP000253551"/>
    </source>
</evidence>
<accession>A0A367KDM6</accession>
<comment type="caution">
    <text evidence="1">The sequence shown here is derived from an EMBL/GenBank/DDBJ whole genome shotgun (WGS) entry which is preliminary data.</text>
</comment>
<protein>
    <recommendedName>
        <fullName evidence="3">DHHA1 domain-containing protein</fullName>
    </recommendedName>
</protein>
<dbReference type="AlphaFoldDB" id="A0A367KDM6"/>
<dbReference type="Proteomes" id="UP000253551">
    <property type="component" value="Unassembled WGS sequence"/>
</dbReference>
<dbReference type="STRING" id="4846.A0A367KDM6"/>
<evidence type="ECO:0000313" key="1">
    <source>
        <dbReference type="EMBL" id="RCI00298.1"/>
    </source>
</evidence>
<dbReference type="OrthoDB" id="288942at2759"/>
<sequence length="146" mass="16324">ETFVENVQKIQQQSRAHMKKTKKLLEQLAIYAVNDIAEHLKTEQSVIVYKEEGDMEFIGMMANIVKDRKLLEEQDQRVIILAAGEKKQGGPIIITGSTNEIVQKTGKAVMATLNGVKGGGKGRWQGKAQSWDDIDNLENAIKQLVF</sequence>